<dbReference type="EMBL" id="CP020559">
    <property type="protein sequence ID" value="ARE87081.1"/>
    <property type="molecule type" value="Genomic_DNA"/>
</dbReference>
<name>A0AAC9RHH2_9CLOT</name>
<protein>
    <submittedName>
        <fullName evidence="1">Uncharacterized protein</fullName>
    </submittedName>
</protein>
<reference evidence="1 2" key="1">
    <citation type="submission" date="2017-03" db="EMBL/GenBank/DDBJ databases">
        <title>Complete sequence of Clostridium formicaceticum DSM 92.</title>
        <authorList>
            <person name="Poehlein A."/>
            <person name="Karl M."/>
            <person name="Bengelsdorf F.R."/>
            <person name="Duerre P."/>
            <person name="Daniel R."/>
        </authorList>
    </citation>
    <scope>NUCLEOTIDE SEQUENCE [LARGE SCALE GENOMIC DNA]</scope>
    <source>
        <strain evidence="1 2">DSM 92</strain>
    </source>
</reference>
<evidence type="ECO:0000313" key="1">
    <source>
        <dbReference type="EMBL" id="ARE87081.1"/>
    </source>
</evidence>
<gene>
    <name evidence="1" type="ORF">CLFO_14670</name>
</gene>
<organism evidence="1 2">
    <name type="scientific">Clostridium formicaceticum</name>
    <dbReference type="NCBI Taxonomy" id="1497"/>
    <lineage>
        <taxon>Bacteria</taxon>
        <taxon>Bacillati</taxon>
        <taxon>Bacillota</taxon>
        <taxon>Clostridia</taxon>
        <taxon>Eubacteriales</taxon>
        <taxon>Clostridiaceae</taxon>
        <taxon>Clostridium</taxon>
    </lineage>
</organism>
<accession>A0AAC9RHH2</accession>
<dbReference type="Proteomes" id="UP000192478">
    <property type="component" value="Chromosome"/>
</dbReference>
<dbReference type="RefSeq" id="WP_156778778.1">
    <property type="nucleotide sequence ID" value="NZ_CP017603.1"/>
</dbReference>
<evidence type="ECO:0000313" key="2">
    <source>
        <dbReference type="Proteomes" id="UP000192478"/>
    </source>
</evidence>
<proteinExistence type="predicted"/>
<dbReference type="AlphaFoldDB" id="A0AAC9RHH2"/>
<sequence>MFKLTSEKRICFIGKSSDLLLFLKELSFKHKEFRELQTIKTYSDKSIATTK</sequence>